<dbReference type="InterPro" id="IPR029018">
    <property type="entry name" value="Hex-like_dom2"/>
</dbReference>
<dbReference type="InterPro" id="IPR015883">
    <property type="entry name" value="Glyco_hydro_20_cat"/>
</dbReference>
<dbReference type="PANTHER" id="PTHR22600">
    <property type="entry name" value="BETA-HEXOSAMINIDASE"/>
    <property type="match status" value="1"/>
</dbReference>
<dbReference type="Gene3D" id="3.20.20.80">
    <property type="entry name" value="Glycosidases"/>
    <property type="match status" value="1"/>
</dbReference>
<dbReference type="Proteomes" id="UP000184038">
    <property type="component" value="Unassembled WGS sequence"/>
</dbReference>
<keyword evidence="5" id="KW-0326">Glycosidase</keyword>
<dbReference type="RefSeq" id="WP_073289307.1">
    <property type="nucleotide sequence ID" value="NZ_FRCP01000015.1"/>
</dbReference>
<dbReference type="SUPFAM" id="SSF51445">
    <property type="entry name" value="(Trans)glycosidases"/>
    <property type="match status" value="1"/>
</dbReference>
<dbReference type="AlphaFoldDB" id="A0A1M7L6G6"/>
<dbReference type="PRINTS" id="PR00738">
    <property type="entry name" value="GLHYDRLASE20"/>
</dbReference>
<evidence type="ECO:0000256" key="6">
    <source>
        <dbReference type="PIRSR" id="PIRSR625705-1"/>
    </source>
</evidence>
<dbReference type="Pfam" id="PF00728">
    <property type="entry name" value="Glyco_hydro_20"/>
    <property type="match status" value="1"/>
</dbReference>
<evidence type="ECO:0000259" key="8">
    <source>
        <dbReference type="Pfam" id="PF02838"/>
    </source>
</evidence>
<organism evidence="9 10">
    <name type="scientific">Anaerosporobacter mobilis DSM 15930</name>
    <dbReference type="NCBI Taxonomy" id="1120996"/>
    <lineage>
        <taxon>Bacteria</taxon>
        <taxon>Bacillati</taxon>
        <taxon>Bacillota</taxon>
        <taxon>Clostridia</taxon>
        <taxon>Lachnospirales</taxon>
        <taxon>Lachnospiraceae</taxon>
        <taxon>Anaerosporobacter</taxon>
    </lineage>
</organism>
<dbReference type="EMBL" id="FRCP01000015">
    <property type="protein sequence ID" value="SHM73450.1"/>
    <property type="molecule type" value="Genomic_DNA"/>
</dbReference>
<dbReference type="GO" id="GO:0004563">
    <property type="term" value="F:beta-N-acetylhexosaminidase activity"/>
    <property type="evidence" value="ECO:0007669"/>
    <property type="project" value="UniProtKB-EC"/>
</dbReference>
<feature type="domain" description="Beta-hexosaminidase bacterial type N-terminal" evidence="8">
    <location>
        <begin position="3"/>
        <end position="127"/>
    </location>
</feature>
<keyword evidence="10" id="KW-1185">Reference proteome</keyword>
<dbReference type="GO" id="GO:0030203">
    <property type="term" value="P:glycosaminoglycan metabolic process"/>
    <property type="evidence" value="ECO:0007669"/>
    <property type="project" value="TreeGrafter"/>
</dbReference>
<comment type="catalytic activity">
    <reaction evidence="1">
        <text>Hydrolysis of terminal non-reducing N-acetyl-D-hexosamine residues in N-acetyl-beta-D-hexosaminides.</text>
        <dbReference type="EC" id="3.2.1.52"/>
    </reaction>
</comment>
<dbReference type="InterPro" id="IPR017853">
    <property type="entry name" value="GH"/>
</dbReference>
<dbReference type="STRING" id="1120996.SAMN02746066_03100"/>
<dbReference type="InterPro" id="IPR015882">
    <property type="entry name" value="HEX_bac_N"/>
</dbReference>
<dbReference type="InterPro" id="IPR025705">
    <property type="entry name" value="Beta_hexosaminidase_sua/sub"/>
</dbReference>
<sequence length="609" mass="70494">MLRLIPKAHDITIGKKGVVFTIGYQCPIVYDEELSNDYMYSMRLLQTHIKNCLGYTVPICKGKKGPQQIYIEVSQDLSEEEYTIVIEENVICIVGGDYAGVLYGIQTLRQMIDNYGAVLPEVIIKDYPDMKHRGFYHDVTRGRIPTLDSLKALADKLSFYKINQLQLYVEHSFLFRDFSEVWRDDTPLTPEEIMELDVYCKKLNIDLVPSIASFGHLYKVLSTKTYAHLCELPNSSEAPFAFFDRQHHHTLDVSNPESMKLVIRMLEEYMPLFSSKYFNLCGDETFDLGKGRSKALADQVGERQIYIDFVHKICEYLIEKGKTPMFWGDVISAFPSAIKELPEETICLNWGYEPNQEDTNAKRLKEAGAKQILCPGVIGWNQLVNASADAYENIKRMCTYAYQYDAIGVLNTDWGDYGHVNHPEFSMVGMIYGAAFSWNKVIPGFESINEDISWIEYRDQTRKFVSIVEQLSKQTKFPWFHIVGYKERKEDKIGDYGSEKLIEDMNEYDILEANKKLTQLIAQLYGILSCMDSTKRPLVKAYVIATEGISLWNEISLAIKDRNTNSDLAARLEYWYHNYKELWRESCKESELYRIGEVIFWYADLLRSF</sequence>
<dbReference type="Gene3D" id="3.30.379.10">
    <property type="entry name" value="Chitobiase/beta-hexosaminidase domain 2-like"/>
    <property type="match status" value="1"/>
</dbReference>
<dbReference type="GO" id="GO:0016020">
    <property type="term" value="C:membrane"/>
    <property type="evidence" value="ECO:0007669"/>
    <property type="project" value="TreeGrafter"/>
</dbReference>
<evidence type="ECO:0000256" key="1">
    <source>
        <dbReference type="ARBA" id="ARBA00001231"/>
    </source>
</evidence>
<name>A0A1M7L6G6_9FIRM</name>
<comment type="similarity">
    <text evidence="2">Belongs to the glycosyl hydrolase 20 family.</text>
</comment>
<dbReference type="CDD" id="cd06565">
    <property type="entry name" value="GH20_GcnA-like"/>
    <property type="match status" value="1"/>
</dbReference>
<evidence type="ECO:0000313" key="10">
    <source>
        <dbReference type="Proteomes" id="UP000184038"/>
    </source>
</evidence>
<dbReference type="SUPFAM" id="SSF55545">
    <property type="entry name" value="beta-N-acetylhexosaminidase-like domain"/>
    <property type="match status" value="1"/>
</dbReference>
<gene>
    <name evidence="9" type="ORF">SAMN02746066_03100</name>
</gene>
<dbReference type="GO" id="GO:0005975">
    <property type="term" value="P:carbohydrate metabolic process"/>
    <property type="evidence" value="ECO:0007669"/>
    <property type="project" value="InterPro"/>
</dbReference>
<feature type="active site" description="Proton donor" evidence="6">
    <location>
        <position position="284"/>
    </location>
</feature>
<evidence type="ECO:0000313" key="9">
    <source>
        <dbReference type="EMBL" id="SHM73450.1"/>
    </source>
</evidence>
<evidence type="ECO:0000256" key="5">
    <source>
        <dbReference type="ARBA" id="ARBA00023295"/>
    </source>
</evidence>
<dbReference type="PANTHER" id="PTHR22600:SF57">
    <property type="entry name" value="BETA-N-ACETYLHEXOSAMINIDASE"/>
    <property type="match status" value="1"/>
</dbReference>
<protein>
    <recommendedName>
        <fullName evidence="3">beta-N-acetylhexosaminidase</fullName>
        <ecNumber evidence="3">3.2.1.52</ecNumber>
    </recommendedName>
</protein>
<proteinExistence type="inferred from homology"/>
<reference evidence="9 10" key="1">
    <citation type="submission" date="2016-11" db="EMBL/GenBank/DDBJ databases">
        <authorList>
            <person name="Jaros S."/>
            <person name="Januszkiewicz K."/>
            <person name="Wedrychowicz H."/>
        </authorList>
    </citation>
    <scope>NUCLEOTIDE SEQUENCE [LARGE SCALE GENOMIC DNA]</scope>
    <source>
        <strain evidence="9 10">DSM 15930</strain>
    </source>
</reference>
<keyword evidence="4 9" id="KW-0378">Hydrolase</keyword>
<evidence type="ECO:0000259" key="7">
    <source>
        <dbReference type="Pfam" id="PF00728"/>
    </source>
</evidence>
<evidence type="ECO:0000256" key="4">
    <source>
        <dbReference type="ARBA" id="ARBA00022801"/>
    </source>
</evidence>
<evidence type="ECO:0000256" key="2">
    <source>
        <dbReference type="ARBA" id="ARBA00006285"/>
    </source>
</evidence>
<dbReference type="Pfam" id="PF02838">
    <property type="entry name" value="Glyco_hydro_20b"/>
    <property type="match status" value="1"/>
</dbReference>
<accession>A0A1M7L6G6</accession>
<feature type="domain" description="Glycoside hydrolase family 20 catalytic" evidence="7">
    <location>
        <begin position="131"/>
        <end position="383"/>
    </location>
</feature>
<evidence type="ECO:0000256" key="3">
    <source>
        <dbReference type="ARBA" id="ARBA00012663"/>
    </source>
</evidence>
<dbReference type="EC" id="3.2.1.52" evidence="3"/>